<reference evidence="5" key="1">
    <citation type="journal article" date="2019" name="Int. J. Syst. Evol. Microbiol.">
        <title>The Global Catalogue of Microorganisms (GCM) 10K type strain sequencing project: providing services to taxonomists for standard genome sequencing and annotation.</title>
        <authorList>
            <consortium name="The Broad Institute Genomics Platform"/>
            <consortium name="The Broad Institute Genome Sequencing Center for Infectious Disease"/>
            <person name="Wu L."/>
            <person name="Ma J."/>
        </authorList>
    </citation>
    <scope>NUCLEOTIDE SEQUENCE [LARGE SCALE GENOMIC DNA]</scope>
    <source>
        <strain evidence="5">CECT 7649</strain>
    </source>
</reference>
<keyword evidence="5" id="KW-1185">Reference proteome</keyword>
<proteinExistence type="predicted"/>
<evidence type="ECO:0000313" key="5">
    <source>
        <dbReference type="Proteomes" id="UP001597051"/>
    </source>
</evidence>
<dbReference type="EMBL" id="JBHTIZ010000025">
    <property type="protein sequence ID" value="MFD0984778.1"/>
    <property type="molecule type" value="Genomic_DNA"/>
</dbReference>
<evidence type="ECO:0000313" key="4">
    <source>
        <dbReference type="EMBL" id="MFD0984778.1"/>
    </source>
</evidence>
<dbReference type="Pfam" id="PF18962">
    <property type="entry name" value="Por_Secre_tail"/>
    <property type="match status" value="1"/>
</dbReference>
<organism evidence="4 5">
    <name type="scientific">Flavobacterium myungsuense</name>
    <dbReference type="NCBI Taxonomy" id="651823"/>
    <lineage>
        <taxon>Bacteria</taxon>
        <taxon>Pseudomonadati</taxon>
        <taxon>Bacteroidota</taxon>
        <taxon>Flavobacteriia</taxon>
        <taxon>Flavobacteriales</taxon>
        <taxon>Flavobacteriaceae</taxon>
        <taxon>Flavobacterium</taxon>
    </lineage>
</organism>
<feature type="signal peptide" evidence="2">
    <location>
        <begin position="1"/>
        <end position="18"/>
    </location>
</feature>
<feature type="chain" id="PRO_5045536349" evidence="2">
    <location>
        <begin position="19"/>
        <end position="445"/>
    </location>
</feature>
<dbReference type="Gene3D" id="2.60.120.260">
    <property type="entry name" value="Galactose-binding domain-like"/>
    <property type="match status" value="1"/>
</dbReference>
<name>A0ABW3J3P4_9FLAO</name>
<evidence type="ECO:0000256" key="2">
    <source>
        <dbReference type="SAM" id="SignalP"/>
    </source>
</evidence>
<accession>A0ABW3J3P4</accession>
<evidence type="ECO:0000256" key="1">
    <source>
        <dbReference type="ARBA" id="ARBA00022729"/>
    </source>
</evidence>
<sequence length="445" mass="48138">MKKITILIALMITSLGFAQQVVIENFEDPTNYKLENGFGGLKSSITTDPASGGTNLNVLKLEVSAAGGSQVWQGESLLPQNSKIKVTTDKTVKVDVYSSVAFTLMCKVEQGTGPNAGASKAYTTPGQWQTLTFTFTEGRDFTGTANGEYSKFVFFPNWKDDNTNFKSPPVALTLYVDNITAEKAVIVPVIDPVPATAAPKPQLQNASGVASIFSNLYTNIAINEWPTGWSSGTSSDVQIAGDDTKKLKLADFIGIDFQGSPINATNMDRWHMDFWVEEANLDGKVFNVKLIDFAGTAAEVTPTHVYNFQSVGTNPVIESGRWVTIDIPLKAGFGKSDIKQAVIISNLKGPIYIDNFYLYNSTLGTKSFATVGVKMHPNPTTGRVTIEAKNIIERVSLHNVLGQEILVRNPNTQATTLDISSLQAGVYVVKTTVDGKVASSRVVKK</sequence>
<protein>
    <submittedName>
        <fullName evidence="4">T9SS type A sorting domain-containing protein</fullName>
    </submittedName>
</protein>
<dbReference type="InterPro" id="IPR026444">
    <property type="entry name" value="Secre_tail"/>
</dbReference>
<feature type="domain" description="Secretion system C-terminal sorting" evidence="3">
    <location>
        <begin position="376"/>
        <end position="441"/>
    </location>
</feature>
<dbReference type="RefSeq" id="WP_379757033.1">
    <property type="nucleotide sequence ID" value="NZ_JBHSYB010000026.1"/>
</dbReference>
<keyword evidence="1 2" id="KW-0732">Signal</keyword>
<dbReference type="NCBIfam" id="TIGR04183">
    <property type="entry name" value="Por_Secre_tail"/>
    <property type="match status" value="1"/>
</dbReference>
<evidence type="ECO:0000259" key="3">
    <source>
        <dbReference type="Pfam" id="PF18962"/>
    </source>
</evidence>
<gene>
    <name evidence="4" type="ORF">ACFQ0S_09860</name>
</gene>
<dbReference type="Proteomes" id="UP001597051">
    <property type="component" value="Unassembled WGS sequence"/>
</dbReference>
<comment type="caution">
    <text evidence="4">The sequence shown here is derived from an EMBL/GenBank/DDBJ whole genome shotgun (WGS) entry which is preliminary data.</text>
</comment>